<dbReference type="EMBL" id="AODM01000058">
    <property type="protein sequence ID" value="EUJ48689.1"/>
    <property type="molecule type" value="Genomic_DNA"/>
</dbReference>
<dbReference type="RefSeq" id="WP_036064697.1">
    <property type="nucleotide sequence ID" value="NZ_AODM01000058.1"/>
</dbReference>
<protein>
    <submittedName>
        <fullName evidence="1">Uncharacterized protein</fullName>
    </submittedName>
</protein>
<name>W7D899_9LIST</name>
<reference evidence="1 2" key="1">
    <citation type="submission" date="2012-12" db="EMBL/GenBank/DDBJ databases">
        <title>Novel taxa of Listeriaceae from agricultural environments in the United States.</title>
        <authorList>
            <person name="den Bakker H.C."/>
            <person name="Allred A."/>
            <person name="Warchocki S."/>
            <person name="Wright E.M."/>
            <person name="Burrell A."/>
            <person name="Nightingale K.K."/>
            <person name="Kephart D."/>
            <person name="Wiedmann M."/>
        </authorList>
    </citation>
    <scope>NUCLEOTIDE SEQUENCE [LARGE SCALE GENOMIC DNA]</scope>
    <source>
        <strain evidence="1 2">FSL S10-1203</strain>
    </source>
</reference>
<proteinExistence type="predicted"/>
<sequence length="71" mass="8460">MKNTEKEELMKLMLGRFKDKEAEIQQLCLNEEWLNYLLYLQNEDIQEVKSKLGFRASSAVSEALKFQEFLK</sequence>
<evidence type="ECO:0000313" key="1">
    <source>
        <dbReference type="EMBL" id="EUJ48689.1"/>
    </source>
</evidence>
<organism evidence="1 2">
    <name type="scientific">Listeria fleischmannii FSL S10-1203</name>
    <dbReference type="NCBI Taxonomy" id="1265822"/>
    <lineage>
        <taxon>Bacteria</taxon>
        <taxon>Bacillati</taxon>
        <taxon>Bacillota</taxon>
        <taxon>Bacilli</taxon>
        <taxon>Bacillales</taxon>
        <taxon>Listeriaceae</taxon>
        <taxon>Listeria</taxon>
    </lineage>
</organism>
<comment type="caution">
    <text evidence="1">The sequence shown here is derived from an EMBL/GenBank/DDBJ whole genome shotgun (WGS) entry which is preliminary data.</text>
</comment>
<dbReference type="PATRIC" id="fig|1265822.4.peg.3483"/>
<dbReference type="Proteomes" id="UP000019241">
    <property type="component" value="Unassembled WGS sequence"/>
</dbReference>
<gene>
    <name evidence="1" type="ORF">MCOL2_17127</name>
</gene>
<evidence type="ECO:0000313" key="2">
    <source>
        <dbReference type="Proteomes" id="UP000019241"/>
    </source>
</evidence>
<accession>W7D899</accession>
<dbReference type="AlphaFoldDB" id="W7D899"/>